<accession>A7HTP7</accession>
<dbReference type="InterPro" id="IPR020845">
    <property type="entry name" value="AMP-binding_CS"/>
</dbReference>
<dbReference type="PANTHER" id="PTHR24096:SF420">
    <property type="entry name" value="LONG-CHAIN-FATTY-ACID--COA LIGASE-RELATED"/>
    <property type="match status" value="1"/>
</dbReference>
<dbReference type="HOGENOM" id="CLU_462235_0_0_5"/>
<feature type="domain" description="AMP-dependent synthetase/ligase" evidence="1">
    <location>
        <begin position="52"/>
        <end position="431"/>
    </location>
</feature>
<dbReference type="InterPro" id="IPR042099">
    <property type="entry name" value="ANL_N_sf"/>
</dbReference>
<dbReference type="eggNOG" id="COG0318">
    <property type="taxonomic scope" value="Bacteria"/>
</dbReference>
<dbReference type="Pfam" id="PF23562">
    <property type="entry name" value="AMP-binding_C_3"/>
    <property type="match status" value="1"/>
</dbReference>
<keyword evidence="3" id="KW-1185">Reference proteome</keyword>
<name>A7HTP7_PARL1</name>
<evidence type="ECO:0000259" key="1">
    <source>
        <dbReference type="Pfam" id="PF00501"/>
    </source>
</evidence>
<sequence length="618" mass="66264">MSLAEDTRAPAPFKPLKQKPPKITVRRETDGTVYISSDHPLPEMKRSVVHILEERAGMHPERKFIGERGADGAWGFITYGEANAKADAVATGLLARGLDADTPLMILSGNSLAHAVMALGAMKAGVPVAPISVPYSLMSSDFSKLRHVVSLARPRMIFADHGDLFARALAAVGEGAEIVTCTGSIEGATSYADLVATPVSADVRASMDRIGHDTVAKYLFTSGSTGMPKGVLQTHRMMMTQLAAAEALRSEEPDPDEIPQSLEWMPWNHISAGNIGFNGNMNAGGTVYLDAGKPVPGMFEQTIKNLRDVSPRVFGSAPIAFAMLADAMERDPELRANFFRNLEYMGYGGATLSSDIYDRMQALAVAETGHRIPLTTMYGATETQGITVVHWVTERVGLVGLPVPGITLKLVPNGAKMEVRVKGGTVTPGYLNDPKKTAEVFDEEGFYSLGDAAKFLDEQKPELGLVFDGRVTEDFKLSSGTWVSTGTLRADVVAACSPLVQDAVVCGLDRAYIALLAWPNIAAARKIAGFADDAAPEEVVTHPKVATYLREALSRHNKAGGGSSTRIARIHLMLEPPSIDGHEITDKGYVNQAATASRRAHLVERLYEEPAAADVIVV</sequence>
<keyword evidence="2" id="KW-0436">Ligase</keyword>
<dbReference type="Pfam" id="PF00501">
    <property type="entry name" value="AMP-binding"/>
    <property type="match status" value="1"/>
</dbReference>
<evidence type="ECO:0000313" key="2">
    <source>
        <dbReference type="EMBL" id="ABS63280.1"/>
    </source>
</evidence>
<dbReference type="Proteomes" id="UP000006377">
    <property type="component" value="Chromosome"/>
</dbReference>
<proteinExistence type="predicted"/>
<dbReference type="NCBIfam" id="NF009232">
    <property type="entry name" value="PRK12582.1"/>
    <property type="match status" value="1"/>
</dbReference>
<dbReference type="RefSeq" id="WP_012110571.1">
    <property type="nucleotide sequence ID" value="NC_009719.1"/>
</dbReference>
<dbReference type="AlphaFoldDB" id="A7HTP7"/>
<protein>
    <submittedName>
        <fullName evidence="2">AMP-dependent synthetase and ligase</fullName>
    </submittedName>
</protein>
<dbReference type="KEGG" id="pla:Plav_1661"/>
<organism evidence="2 3">
    <name type="scientific">Parvibaculum lavamentivorans (strain DS-1 / DSM 13023 / NCIMB 13966)</name>
    <dbReference type="NCBI Taxonomy" id="402881"/>
    <lineage>
        <taxon>Bacteria</taxon>
        <taxon>Pseudomonadati</taxon>
        <taxon>Pseudomonadota</taxon>
        <taxon>Alphaproteobacteria</taxon>
        <taxon>Hyphomicrobiales</taxon>
        <taxon>Parvibaculaceae</taxon>
        <taxon>Parvibaculum</taxon>
    </lineage>
</organism>
<dbReference type="SUPFAM" id="SSF56801">
    <property type="entry name" value="Acetyl-CoA synthetase-like"/>
    <property type="match status" value="1"/>
</dbReference>
<evidence type="ECO:0000313" key="3">
    <source>
        <dbReference type="Proteomes" id="UP000006377"/>
    </source>
</evidence>
<dbReference type="EMBL" id="CP000774">
    <property type="protein sequence ID" value="ABS63280.1"/>
    <property type="molecule type" value="Genomic_DNA"/>
</dbReference>
<dbReference type="PROSITE" id="PS00455">
    <property type="entry name" value="AMP_BINDING"/>
    <property type="match status" value="1"/>
</dbReference>
<gene>
    <name evidence="2" type="ordered locus">Plav_1661</name>
</gene>
<dbReference type="Gene3D" id="3.40.50.12780">
    <property type="entry name" value="N-terminal domain of ligase-like"/>
    <property type="match status" value="1"/>
</dbReference>
<reference evidence="2 3" key="1">
    <citation type="journal article" date="2011" name="Stand. Genomic Sci.">
        <title>Complete genome sequence of Parvibaculum lavamentivorans type strain (DS-1(T)).</title>
        <authorList>
            <person name="Schleheck D."/>
            <person name="Weiss M."/>
            <person name="Pitluck S."/>
            <person name="Bruce D."/>
            <person name="Land M.L."/>
            <person name="Han S."/>
            <person name="Saunders E."/>
            <person name="Tapia R."/>
            <person name="Detter C."/>
            <person name="Brettin T."/>
            <person name="Han J."/>
            <person name="Woyke T."/>
            <person name="Goodwin L."/>
            <person name="Pennacchio L."/>
            <person name="Nolan M."/>
            <person name="Cook A.M."/>
            <person name="Kjelleberg S."/>
            <person name="Thomas T."/>
        </authorList>
    </citation>
    <scope>NUCLEOTIDE SEQUENCE [LARGE SCALE GENOMIC DNA]</scope>
    <source>
        <strain evidence="3">DS-1 / DSM 13023 / NCIMB 13966</strain>
    </source>
</reference>
<dbReference type="InterPro" id="IPR000873">
    <property type="entry name" value="AMP-dep_synth/lig_dom"/>
</dbReference>
<dbReference type="PANTHER" id="PTHR24096">
    <property type="entry name" value="LONG-CHAIN-FATTY-ACID--COA LIGASE"/>
    <property type="match status" value="1"/>
</dbReference>
<dbReference type="GO" id="GO:0016405">
    <property type="term" value="F:CoA-ligase activity"/>
    <property type="evidence" value="ECO:0007669"/>
    <property type="project" value="TreeGrafter"/>
</dbReference>
<dbReference type="OrthoDB" id="9803968at2"/>
<dbReference type="STRING" id="402881.Plav_1661"/>